<dbReference type="Gene3D" id="3.50.4.10">
    <property type="entry name" value="Hepatocyte Growth Factor"/>
    <property type="match status" value="1"/>
</dbReference>
<dbReference type="CDD" id="cd01098">
    <property type="entry name" value="PAN_AP_plant"/>
    <property type="match status" value="1"/>
</dbReference>
<dbReference type="EMBL" id="JAJJMB010003208">
    <property type="protein sequence ID" value="KAI3948968.1"/>
    <property type="molecule type" value="Genomic_DNA"/>
</dbReference>
<evidence type="ECO:0000259" key="1">
    <source>
        <dbReference type="PROSITE" id="PS50948"/>
    </source>
</evidence>
<dbReference type="PANTHER" id="PTHR32444">
    <property type="entry name" value="BULB-TYPE LECTIN DOMAIN-CONTAINING PROTEIN"/>
    <property type="match status" value="1"/>
</dbReference>
<comment type="caution">
    <text evidence="2">The sequence shown here is derived from an EMBL/GenBank/DDBJ whole genome shotgun (WGS) entry which is preliminary data.</text>
</comment>
<name>A0AAD4XTZ5_9MAGN</name>
<sequence length="137" mass="14917">MPGSRCKQQFGSLIEINPSLDAMKCQCLPGFVERSPSDWNLQDSTGGCLRNMSLQCGSKDGFSPIPTSKLPDDPQSRQVNSAEECESACQSTCYCSGYAYGNTGCQLWEGDMLNTKTQSDGVAEILYLRLADHTEGK</sequence>
<dbReference type="SUPFAM" id="SSF57414">
    <property type="entry name" value="Hairpin loop containing domain-like"/>
    <property type="match status" value="1"/>
</dbReference>
<dbReference type="SMART" id="SM00473">
    <property type="entry name" value="PAN_AP"/>
    <property type="match status" value="1"/>
</dbReference>
<evidence type="ECO:0000313" key="3">
    <source>
        <dbReference type="Proteomes" id="UP001202328"/>
    </source>
</evidence>
<feature type="domain" description="Apple" evidence="1">
    <location>
        <begin position="56"/>
        <end position="131"/>
    </location>
</feature>
<gene>
    <name evidence="2" type="ORF">MKW98_021574</name>
</gene>
<protein>
    <recommendedName>
        <fullName evidence="1">Apple domain-containing protein</fullName>
    </recommendedName>
</protein>
<dbReference type="PANTHER" id="PTHR32444:SF247">
    <property type="entry name" value="OS01G0958200 PROTEIN"/>
    <property type="match status" value="1"/>
</dbReference>
<dbReference type="Pfam" id="PF08276">
    <property type="entry name" value="PAN_2"/>
    <property type="match status" value="1"/>
</dbReference>
<accession>A0AAD4XTZ5</accession>
<dbReference type="AlphaFoldDB" id="A0AAD4XTZ5"/>
<dbReference type="Proteomes" id="UP001202328">
    <property type="component" value="Unassembled WGS sequence"/>
</dbReference>
<reference evidence="2" key="1">
    <citation type="submission" date="2022-04" db="EMBL/GenBank/DDBJ databases">
        <title>A functionally conserved STORR gene fusion in Papaver species that diverged 16.8 million years ago.</title>
        <authorList>
            <person name="Catania T."/>
        </authorList>
    </citation>
    <scope>NUCLEOTIDE SEQUENCE</scope>
    <source>
        <strain evidence="2">S-188037</strain>
    </source>
</reference>
<evidence type="ECO:0000313" key="2">
    <source>
        <dbReference type="EMBL" id="KAI3948968.1"/>
    </source>
</evidence>
<dbReference type="InterPro" id="IPR003609">
    <property type="entry name" value="Pan_app"/>
</dbReference>
<organism evidence="2 3">
    <name type="scientific">Papaver atlanticum</name>
    <dbReference type="NCBI Taxonomy" id="357466"/>
    <lineage>
        <taxon>Eukaryota</taxon>
        <taxon>Viridiplantae</taxon>
        <taxon>Streptophyta</taxon>
        <taxon>Embryophyta</taxon>
        <taxon>Tracheophyta</taxon>
        <taxon>Spermatophyta</taxon>
        <taxon>Magnoliopsida</taxon>
        <taxon>Ranunculales</taxon>
        <taxon>Papaveraceae</taxon>
        <taxon>Papaveroideae</taxon>
        <taxon>Papaver</taxon>
    </lineage>
</organism>
<proteinExistence type="predicted"/>
<dbReference type="PROSITE" id="PS50948">
    <property type="entry name" value="PAN"/>
    <property type="match status" value="1"/>
</dbReference>
<keyword evidence="3" id="KW-1185">Reference proteome</keyword>